<dbReference type="AlphaFoldDB" id="A0A917E5K5"/>
<evidence type="ECO:0000313" key="3">
    <source>
        <dbReference type="Proteomes" id="UP000599688"/>
    </source>
</evidence>
<feature type="domain" description="Outer membrane protein beta-barrel" evidence="1">
    <location>
        <begin position="18"/>
        <end position="182"/>
    </location>
</feature>
<dbReference type="RefSeq" id="WP_188405054.1">
    <property type="nucleotide sequence ID" value="NZ_BMGL01000002.1"/>
</dbReference>
<gene>
    <name evidence="2" type="ORF">GCM10010831_03620</name>
</gene>
<accession>A0A917E5K5</accession>
<name>A0A917E5K5_9FLAO</name>
<evidence type="ECO:0000259" key="1">
    <source>
        <dbReference type="Pfam" id="PF13568"/>
    </source>
</evidence>
<dbReference type="Proteomes" id="UP000599688">
    <property type="component" value="Unassembled WGS sequence"/>
</dbReference>
<keyword evidence="3" id="KW-1185">Reference proteome</keyword>
<comment type="caution">
    <text evidence="2">The sequence shown here is derived from an EMBL/GenBank/DDBJ whole genome shotgun (WGS) entry which is preliminary data.</text>
</comment>
<dbReference type="InterPro" id="IPR025665">
    <property type="entry name" value="Beta-barrel_OMP_2"/>
</dbReference>
<protein>
    <recommendedName>
        <fullName evidence="1">Outer membrane protein beta-barrel domain-containing protein</fullName>
    </recommendedName>
</protein>
<dbReference type="EMBL" id="BMGL01000002">
    <property type="protein sequence ID" value="GGE05228.1"/>
    <property type="molecule type" value="Genomic_DNA"/>
</dbReference>
<sequence length="205" mass="23265">MRICIFCIVILTSVAGLSQNQPSEVDKIDFGVRFGLSLSDLVTSSNTVQPRATFLIGIHANYKINSIWSIQPELLYLRKGESVRTTASTNTTKIENRILLNYIEMPILAKYKFIQDLHLEAGPYFSSLVAAKQEDIEGENFQSNSIKNDISSFDMGFAFGASYVTEWNFFVGLRYTRGFIDVSENQNNFTESYHTQLQLYVGYSF</sequence>
<evidence type="ECO:0000313" key="2">
    <source>
        <dbReference type="EMBL" id="GGE05228.1"/>
    </source>
</evidence>
<proteinExistence type="predicted"/>
<dbReference type="Pfam" id="PF13568">
    <property type="entry name" value="OMP_b-brl_2"/>
    <property type="match status" value="1"/>
</dbReference>
<reference evidence="2 3" key="1">
    <citation type="journal article" date="2014" name="Int. J. Syst. Evol. Microbiol.">
        <title>Complete genome sequence of Corynebacterium casei LMG S-19264T (=DSM 44701T), isolated from a smear-ripened cheese.</title>
        <authorList>
            <consortium name="US DOE Joint Genome Institute (JGI-PGF)"/>
            <person name="Walter F."/>
            <person name="Albersmeier A."/>
            <person name="Kalinowski J."/>
            <person name="Ruckert C."/>
        </authorList>
    </citation>
    <scope>NUCLEOTIDE SEQUENCE [LARGE SCALE GENOMIC DNA]</scope>
    <source>
        <strain evidence="2 3">CGMCC 1.12925</strain>
    </source>
</reference>
<organism evidence="2 3">
    <name type="scientific">Psychroflexus salis</name>
    <dbReference type="NCBI Taxonomy" id="1526574"/>
    <lineage>
        <taxon>Bacteria</taxon>
        <taxon>Pseudomonadati</taxon>
        <taxon>Bacteroidota</taxon>
        <taxon>Flavobacteriia</taxon>
        <taxon>Flavobacteriales</taxon>
        <taxon>Flavobacteriaceae</taxon>
        <taxon>Psychroflexus</taxon>
    </lineage>
</organism>